<name>A0A916W1S5_9BACI</name>
<dbReference type="EMBL" id="BMEY01000001">
    <property type="protein sequence ID" value="GGA60252.1"/>
    <property type="molecule type" value="Genomic_DNA"/>
</dbReference>
<gene>
    <name evidence="1" type="ORF">GCM10008025_00340</name>
</gene>
<keyword evidence="2" id="KW-1185">Reference proteome</keyword>
<reference evidence="1" key="1">
    <citation type="journal article" date="2014" name="Int. J. Syst. Evol. Microbiol.">
        <title>Complete genome sequence of Corynebacterium casei LMG S-19264T (=DSM 44701T), isolated from a smear-ripened cheese.</title>
        <authorList>
            <consortium name="US DOE Joint Genome Institute (JGI-PGF)"/>
            <person name="Walter F."/>
            <person name="Albersmeier A."/>
            <person name="Kalinowski J."/>
            <person name="Ruckert C."/>
        </authorList>
    </citation>
    <scope>NUCLEOTIDE SEQUENCE</scope>
    <source>
        <strain evidence="1">CGMCC 1.12408</strain>
    </source>
</reference>
<dbReference type="InterPro" id="IPR056510">
    <property type="entry name" value="WapI"/>
</dbReference>
<comment type="caution">
    <text evidence="1">The sequence shown here is derived from an EMBL/GenBank/DDBJ whole genome shotgun (WGS) entry which is preliminary data.</text>
</comment>
<dbReference type="RefSeq" id="WP_188382662.1">
    <property type="nucleotide sequence ID" value="NZ_BMEY01000001.1"/>
</dbReference>
<sequence>MSGFIITGKNGVIKIEFSEVFGFPKETSYLGGYDVKGKINIQCGNFFVKDADLWFSTGQVYQFFTRLQKCYKDLAGSVTFIDADNNFKMEVYFNRLGQVKIQGFFQEVAHLENILQYQFESEQSYLTSTIKELEEIVLYYGDMEGEKCW</sequence>
<proteinExistence type="predicted"/>
<evidence type="ECO:0000313" key="2">
    <source>
        <dbReference type="Proteomes" id="UP000613512"/>
    </source>
</evidence>
<dbReference type="Proteomes" id="UP000613512">
    <property type="component" value="Unassembled WGS sequence"/>
</dbReference>
<protein>
    <submittedName>
        <fullName evidence="1">Uncharacterized protein</fullName>
    </submittedName>
</protein>
<evidence type="ECO:0000313" key="1">
    <source>
        <dbReference type="EMBL" id="GGA60252.1"/>
    </source>
</evidence>
<reference evidence="1" key="2">
    <citation type="submission" date="2020-09" db="EMBL/GenBank/DDBJ databases">
        <authorList>
            <person name="Sun Q."/>
            <person name="Zhou Y."/>
        </authorList>
    </citation>
    <scope>NUCLEOTIDE SEQUENCE</scope>
    <source>
        <strain evidence="1">CGMCC 1.12408</strain>
    </source>
</reference>
<dbReference type="AlphaFoldDB" id="A0A916W1S5"/>
<dbReference type="Pfam" id="PF24716">
    <property type="entry name" value="WapI"/>
    <property type="match status" value="1"/>
</dbReference>
<accession>A0A916W1S5</accession>
<organism evidence="1 2">
    <name type="scientific">Ornithinibacillus halotolerans</name>
    <dbReference type="NCBI Taxonomy" id="1274357"/>
    <lineage>
        <taxon>Bacteria</taxon>
        <taxon>Bacillati</taxon>
        <taxon>Bacillota</taxon>
        <taxon>Bacilli</taxon>
        <taxon>Bacillales</taxon>
        <taxon>Bacillaceae</taxon>
        <taxon>Ornithinibacillus</taxon>
    </lineage>
</organism>